<dbReference type="RefSeq" id="WP_289723490.1">
    <property type="nucleotide sequence ID" value="NZ_JAUDUY010000001.1"/>
</dbReference>
<evidence type="ECO:0000256" key="2">
    <source>
        <dbReference type="ARBA" id="ARBA00022741"/>
    </source>
</evidence>
<keyword evidence="6" id="KW-1185">Reference proteome</keyword>
<organism evidence="5 6">
    <name type="scientific">Robiginitalea aurantiaca</name>
    <dbReference type="NCBI Taxonomy" id="3056915"/>
    <lineage>
        <taxon>Bacteria</taxon>
        <taxon>Pseudomonadati</taxon>
        <taxon>Bacteroidota</taxon>
        <taxon>Flavobacteriia</taxon>
        <taxon>Flavobacteriales</taxon>
        <taxon>Flavobacteriaceae</taxon>
        <taxon>Robiginitalea</taxon>
    </lineage>
</organism>
<reference evidence="5" key="1">
    <citation type="submission" date="2023-06" db="EMBL/GenBank/DDBJ databases">
        <title>Robiginitalea aurantiacus sp. nov. and Algoriphagus sediminis sp. nov., isolated from coastal sediment.</title>
        <authorList>
            <person name="Zhou Z.Y."/>
            <person name="An J."/>
            <person name="Jia Y.W."/>
            <person name="Du Z.J."/>
        </authorList>
    </citation>
    <scope>NUCLEOTIDE SEQUENCE</scope>
    <source>
        <strain evidence="5">M39</strain>
    </source>
</reference>
<keyword evidence="3 5" id="KW-0067">ATP-binding</keyword>
<dbReference type="PROSITE" id="PS50893">
    <property type="entry name" value="ABC_TRANSPORTER_2"/>
    <property type="match status" value="1"/>
</dbReference>
<protein>
    <submittedName>
        <fullName evidence="5">ABC transporter ATP-binding protein</fullName>
    </submittedName>
</protein>
<dbReference type="InterPro" id="IPR003439">
    <property type="entry name" value="ABC_transporter-like_ATP-bd"/>
</dbReference>
<evidence type="ECO:0000313" key="5">
    <source>
        <dbReference type="EMBL" id="MDM9630127.1"/>
    </source>
</evidence>
<gene>
    <name evidence="5" type="ORF">QU605_01500</name>
</gene>
<name>A0ABT7WB48_9FLAO</name>
<dbReference type="GO" id="GO:0005524">
    <property type="term" value="F:ATP binding"/>
    <property type="evidence" value="ECO:0007669"/>
    <property type="project" value="UniProtKB-KW"/>
</dbReference>
<feature type="domain" description="ABC transporter" evidence="4">
    <location>
        <begin position="23"/>
        <end position="244"/>
    </location>
</feature>
<dbReference type="EMBL" id="JAUDUY010000001">
    <property type="protein sequence ID" value="MDM9630127.1"/>
    <property type="molecule type" value="Genomic_DNA"/>
</dbReference>
<dbReference type="PANTHER" id="PTHR24220:SF659">
    <property type="entry name" value="TRANSPORTER, PUTATIVE-RELATED"/>
    <property type="match status" value="1"/>
</dbReference>
<dbReference type="Pfam" id="PF00005">
    <property type="entry name" value="ABC_tran"/>
    <property type="match status" value="1"/>
</dbReference>
<dbReference type="InterPro" id="IPR003593">
    <property type="entry name" value="AAA+_ATPase"/>
</dbReference>
<dbReference type="InterPro" id="IPR017871">
    <property type="entry name" value="ABC_transporter-like_CS"/>
</dbReference>
<dbReference type="InterPro" id="IPR015854">
    <property type="entry name" value="ABC_transpr_LolD-like"/>
</dbReference>
<dbReference type="SMART" id="SM00382">
    <property type="entry name" value="AAA"/>
    <property type="match status" value="1"/>
</dbReference>
<evidence type="ECO:0000256" key="1">
    <source>
        <dbReference type="ARBA" id="ARBA00022448"/>
    </source>
</evidence>
<dbReference type="Gene3D" id="3.40.50.300">
    <property type="entry name" value="P-loop containing nucleotide triphosphate hydrolases"/>
    <property type="match status" value="1"/>
</dbReference>
<dbReference type="InterPro" id="IPR017911">
    <property type="entry name" value="MacB-like_ATP-bd"/>
</dbReference>
<comment type="caution">
    <text evidence="5">The sequence shown here is derived from an EMBL/GenBank/DDBJ whole genome shotgun (WGS) entry which is preliminary data.</text>
</comment>
<accession>A0ABT7WB48</accession>
<evidence type="ECO:0000256" key="3">
    <source>
        <dbReference type="ARBA" id="ARBA00022840"/>
    </source>
</evidence>
<dbReference type="PANTHER" id="PTHR24220">
    <property type="entry name" value="IMPORT ATP-BINDING PROTEIN"/>
    <property type="match status" value="1"/>
</dbReference>
<dbReference type="Proteomes" id="UP001174839">
    <property type="component" value="Unassembled WGS sequence"/>
</dbReference>
<dbReference type="SUPFAM" id="SSF52540">
    <property type="entry name" value="P-loop containing nucleoside triphosphate hydrolases"/>
    <property type="match status" value="1"/>
</dbReference>
<dbReference type="CDD" id="cd03255">
    <property type="entry name" value="ABC_MJ0796_LolCDE_FtsE"/>
    <property type="match status" value="1"/>
</dbReference>
<dbReference type="PROSITE" id="PS00211">
    <property type="entry name" value="ABC_TRANSPORTER_1"/>
    <property type="match status" value="1"/>
</dbReference>
<evidence type="ECO:0000259" key="4">
    <source>
        <dbReference type="PROSITE" id="PS50893"/>
    </source>
</evidence>
<keyword evidence="2" id="KW-0547">Nucleotide-binding</keyword>
<keyword evidence="1" id="KW-0813">Transport</keyword>
<proteinExistence type="predicted"/>
<evidence type="ECO:0000313" key="6">
    <source>
        <dbReference type="Proteomes" id="UP001174839"/>
    </source>
</evidence>
<sequence length="245" mass="27630">MENFGNNTDLGGPAGHRLEQAVIRCQDLEFSYEPGGFSLSVPQLEISRGKKVALTGPSGCGKTTLIHLFAGILKSGSGILEVDGLELANYSDRDLKDFRILRLGLIFQQFELLQYLNCFQNILLPFRLNPVLELEESHRNSALELLEKVGLKDKVKRYPKALSQGERQRVAVCRALITKPSLLLCDEPTANLDPDNRDRILKILFDYCDKEKSSMIVVTHDHEILDRFDQILDIREILPKTTPVP</sequence>
<dbReference type="InterPro" id="IPR027417">
    <property type="entry name" value="P-loop_NTPase"/>
</dbReference>